<dbReference type="SUPFAM" id="SSF81383">
    <property type="entry name" value="F-box domain"/>
    <property type="match status" value="1"/>
</dbReference>
<comment type="caution">
    <text evidence="2">The sequence shown here is derived from an EMBL/GenBank/DDBJ whole genome shotgun (WGS) entry which is preliminary data.</text>
</comment>
<reference evidence="2" key="1">
    <citation type="submission" date="2022-06" db="EMBL/GenBank/DDBJ databases">
        <title>Uncovering the hologenomic basis of an extraordinary plant invasion.</title>
        <authorList>
            <person name="Bieker V.C."/>
            <person name="Martin M.D."/>
            <person name="Gilbert T."/>
            <person name="Hodgins K."/>
            <person name="Battlay P."/>
            <person name="Petersen B."/>
            <person name="Wilson J."/>
        </authorList>
    </citation>
    <scope>NUCLEOTIDE SEQUENCE</scope>
    <source>
        <strain evidence="2">AA19_3_7</strain>
        <tissue evidence="2">Leaf</tissue>
    </source>
</reference>
<dbReference type="PANTHER" id="PTHR31639:SF42">
    <property type="entry name" value="OS02G0160200 PROTEIN"/>
    <property type="match status" value="1"/>
</dbReference>
<dbReference type="PANTHER" id="PTHR31639">
    <property type="entry name" value="F-BOX PROTEIN-LIKE"/>
    <property type="match status" value="1"/>
</dbReference>
<name>A0AAD5D3L3_AMBAR</name>
<sequence>MDRISELPESIVHHILSSLNTLDRSCSTELVRMSVLSKTWFHLTASFPVLYFNIDDFTSRQSFFKYVEYATSRFCHHNLPAHTLKLVTTLRDLADLDIVNGCVERVLNKGVRELVVYLSDFTNPSYDVPKYRLPNILLSVSMSWLRDSTHSKACMYCYPDGCEDKLWFEKLRQFLDKKNGLKVFNLCIHTMYSQKFRELGWLTVIELPPYELEHVELQLESDEESLSHIAFVDAVLCCCRPRSLTLRSFFSFTDFEDVVKFTYKKMLEQEDQGRTNIQIVWPDGNKVCFIKEE</sequence>
<evidence type="ECO:0000313" key="2">
    <source>
        <dbReference type="EMBL" id="KAI7753608.1"/>
    </source>
</evidence>
<dbReference type="EMBL" id="JAMZMK010005376">
    <property type="protein sequence ID" value="KAI7753608.1"/>
    <property type="molecule type" value="Genomic_DNA"/>
</dbReference>
<dbReference type="AlphaFoldDB" id="A0AAD5D3L3"/>
<organism evidence="2 3">
    <name type="scientific">Ambrosia artemisiifolia</name>
    <name type="common">Common ragweed</name>
    <dbReference type="NCBI Taxonomy" id="4212"/>
    <lineage>
        <taxon>Eukaryota</taxon>
        <taxon>Viridiplantae</taxon>
        <taxon>Streptophyta</taxon>
        <taxon>Embryophyta</taxon>
        <taxon>Tracheophyta</taxon>
        <taxon>Spermatophyta</taxon>
        <taxon>Magnoliopsida</taxon>
        <taxon>eudicotyledons</taxon>
        <taxon>Gunneridae</taxon>
        <taxon>Pentapetalae</taxon>
        <taxon>asterids</taxon>
        <taxon>campanulids</taxon>
        <taxon>Asterales</taxon>
        <taxon>Asteraceae</taxon>
        <taxon>Asteroideae</taxon>
        <taxon>Heliantheae alliance</taxon>
        <taxon>Heliantheae</taxon>
        <taxon>Ambrosia</taxon>
    </lineage>
</organism>
<gene>
    <name evidence="2" type="ORF">M8C21_000669</name>
</gene>
<protein>
    <recommendedName>
        <fullName evidence="1">F-box domain-containing protein</fullName>
    </recommendedName>
</protein>
<dbReference type="Proteomes" id="UP001206925">
    <property type="component" value="Unassembled WGS sequence"/>
</dbReference>
<dbReference type="Pfam" id="PF00646">
    <property type="entry name" value="F-box"/>
    <property type="match status" value="1"/>
</dbReference>
<evidence type="ECO:0000259" key="1">
    <source>
        <dbReference type="Pfam" id="PF00646"/>
    </source>
</evidence>
<proteinExistence type="predicted"/>
<keyword evidence="3" id="KW-1185">Reference proteome</keyword>
<feature type="non-terminal residue" evidence="2">
    <location>
        <position position="1"/>
    </location>
</feature>
<feature type="domain" description="F-box" evidence="1">
    <location>
        <begin position="4"/>
        <end position="48"/>
    </location>
</feature>
<evidence type="ECO:0000313" key="3">
    <source>
        <dbReference type="Proteomes" id="UP001206925"/>
    </source>
</evidence>
<accession>A0AAD5D3L3</accession>
<dbReference type="InterPro" id="IPR001810">
    <property type="entry name" value="F-box_dom"/>
</dbReference>
<dbReference type="InterPro" id="IPR036047">
    <property type="entry name" value="F-box-like_dom_sf"/>
</dbReference>